<gene>
    <name evidence="1" type="primary">RvY_02851-1</name>
    <name evidence="1" type="synonym">RvY_02851.1</name>
    <name evidence="1" type="ORF">RvY_02851</name>
</gene>
<evidence type="ECO:0000313" key="2">
    <source>
        <dbReference type="Proteomes" id="UP000186922"/>
    </source>
</evidence>
<organism evidence="1 2">
    <name type="scientific">Ramazzottius varieornatus</name>
    <name type="common">Water bear</name>
    <name type="synonym">Tardigrade</name>
    <dbReference type="NCBI Taxonomy" id="947166"/>
    <lineage>
        <taxon>Eukaryota</taxon>
        <taxon>Metazoa</taxon>
        <taxon>Ecdysozoa</taxon>
        <taxon>Tardigrada</taxon>
        <taxon>Eutardigrada</taxon>
        <taxon>Parachela</taxon>
        <taxon>Hypsibioidea</taxon>
        <taxon>Ramazzottiidae</taxon>
        <taxon>Ramazzottius</taxon>
    </lineage>
</organism>
<proteinExistence type="predicted"/>
<name>A0A1D1UL40_RAMVA</name>
<accession>A0A1D1UL40</accession>
<dbReference type="Proteomes" id="UP000186922">
    <property type="component" value="Unassembled WGS sequence"/>
</dbReference>
<protein>
    <submittedName>
        <fullName evidence="1">Uncharacterized protein</fullName>
    </submittedName>
</protein>
<dbReference type="EMBL" id="BDGG01000001">
    <property type="protein sequence ID" value="GAU90436.1"/>
    <property type="molecule type" value="Genomic_DNA"/>
</dbReference>
<sequence>MANNGCLVSILLRKHYQEELTKQPYDLETRTWQALPTSEPIIAANQKPRLETLTTFKGGLYWKDGILFSKCEKISKQ</sequence>
<dbReference type="AlphaFoldDB" id="A0A1D1UL40"/>
<reference evidence="1 2" key="1">
    <citation type="journal article" date="2016" name="Nat. Commun.">
        <title>Extremotolerant tardigrade genome and improved radiotolerance of human cultured cells by tardigrade-unique protein.</title>
        <authorList>
            <person name="Hashimoto T."/>
            <person name="Horikawa D.D."/>
            <person name="Saito Y."/>
            <person name="Kuwahara H."/>
            <person name="Kozuka-Hata H."/>
            <person name="Shin-I T."/>
            <person name="Minakuchi Y."/>
            <person name="Ohishi K."/>
            <person name="Motoyama A."/>
            <person name="Aizu T."/>
            <person name="Enomoto A."/>
            <person name="Kondo K."/>
            <person name="Tanaka S."/>
            <person name="Hara Y."/>
            <person name="Koshikawa S."/>
            <person name="Sagara H."/>
            <person name="Miura T."/>
            <person name="Yokobori S."/>
            <person name="Miyagawa K."/>
            <person name="Suzuki Y."/>
            <person name="Kubo T."/>
            <person name="Oyama M."/>
            <person name="Kohara Y."/>
            <person name="Fujiyama A."/>
            <person name="Arakawa K."/>
            <person name="Katayama T."/>
            <person name="Toyoda A."/>
            <person name="Kunieda T."/>
        </authorList>
    </citation>
    <scope>NUCLEOTIDE SEQUENCE [LARGE SCALE GENOMIC DNA]</scope>
    <source>
        <strain evidence="1 2">YOKOZUNA-1</strain>
    </source>
</reference>
<comment type="caution">
    <text evidence="1">The sequence shown here is derived from an EMBL/GenBank/DDBJ whole genome shotgun (WGS) entry which is preliminary data.</text>
</comment>
<keyword evidence="2" id="KW-1185">Reference proteome</keyword>
<evidence type="ECO:0000313" key="1">
    <source>
        <dbReference type="EMBL" id="GAU90436.1"/>
    </source>
</evidence>